<protein>
    <submittedName>
        <fullName evidence="2">Uncharacterized protein</fullName>
    </submittedName>
</protein>
<dbReference type="KEGG" id="mgg:MPLG2_0139"/>
<sequence length="123" mass="12730">MITRLTLAIGALLTLTGVVAYAATHAGSLTALIPSAVGVLLLVAGWLARDERMRRHAIHGALAVALLGVLGSVMNTLKLGEVFDGTAERPGAIIASAVMCVLLVAYLVVGVRSFVAARRTRQA</sequence>
<evidence type="ECO:0000313" key="2">
    <source>
        <dbReference type="EMBL" id="SPD85175.1"/>
    </source>
</evidence>
<dbReference type="EMBL" id="LT985188">
    <property type="protein sequence ID" value="SPD85175.1"/>
    <property type="molecule type" value="Genomic_DNA"/>
</dbReference>
<keyword evidence="1" id="KW-1133">Transmembrane helix</keyword>
<dbReference type="Proteomes" id="UP000238164">
    <property type="component" value="Chromosome 1"/>
</dbReference>
<keyword evidence="1" id="KW-0812">Transmembrane</keyword>
<proteinExistence type="predicted"/>
<name>A0A2N9JCH8_9ACTN</name>
<dbReference type="RefSeq" id="WP_197710022.1">
    <property type="nucleotide sequence ID" value="NZ_BAAAGO010000016.1"/>
</dbReference>
<accession>A0A2N9JCH8</accession>
<keyword evidence="3" id="KW-1185">Reference proteome</keyword>
<keyword evidence="1" id="KW-0472">Membrane</keyword>
<organism evidence="2 3">
    <name type="scientific">Micropruina glycogenica</name>
    <dbReference type="NCBI Taxonomy" id="75385"/>
    <lineage>
        <taxon>Bacteria</taxon>
        <taxon>Bacillati</taxon>
        <taxon>Actinomycetota</taxon>
        <taxon>Actinomycetes</taxon>
        <taxon>Propionibacteriales</taxon>
        <taxon>Nocardioidaceae</taxon>
        <taxon>Micropruina</taxon>
    </lineage>
</organism>
<feature type="transmembrane region" description="Helical" evidence="1">
    <location>
        <begin position="60"/>
        <end position="80"/>
    </location>
</feature>
<evidence type="ECO:0000256" key="1">
    <source>
        <dbReference type="SAM" id="Phobius"/>
    </source>
</evidence>
<dbReference type="AlphaFoldDB" id="A0A2N9JCH8"/>
<reference evidence="2 3" key="1">
    <citation type="submission" date="2018-02" db="EMBL/GenBank/DDBJ databases">
        <authorList>
            <person name="Cohen D.B."/>
            <person name="Kent A.D."/>
        </authorList>
    </citation>
    <scope>NUCLEOTIDE SEQUENCE [LARGE SCALE GENOMIC DNA]</scope>
    <source>
        <strain evidence="2">1</strain>
    </source>
</reference>
<gene>
    <name evidence="2" type="ORF">MPLG2_0139</name>
</gene>
<feature type="transmembrane region" description="Helical" evidence="1">
    <location>
        <begin position="92"/>
        <end position="115"/>
    </location>
</feature>
<feature type="transmembrane region" description="Helical" evidence="1">
    <location>
        <begin position="30"/>
        <end position="48"/>
    </location>
</feature>
<evidence type="ECO:0000313" key="3">
    <source>
        <dbReference type="Proteomes" id="UP000238164"/>
    </source>
</evidence>